<organism evidence="3 4">
    <name type="scientific">Elstera litoralis</name>
    <dbReference type="NCBI Taxonomy" id="552518"/>
    <lineage>
        <taxon>Bacteria</taxon>
        <taxon>Pseudomonadati</taxon>
        <taxon>Pseudomonadota</taxon>
        <taxon>Alphaproteobacteria</taxon>
        <taxon>Rhodospirillales</taxon>
        <taxon>Rhodospirillaceae</taxon>
        <taxon>Elstera</taxon>
    </lineage>
</organism>
<dbReference type="RefSeq" id="WP_045774587.1">
    <property type="nucleotide sequence ID" value="NZ_LAJY01000057.1"/>
</dbReference>
<evidence type="ECO:0000256" key="1">
    <source>
        <dbReference type="ARBA" id="ARBA00006484"/>
    </source>
</evidence>
<keyword evidence="2" id="KW-0560">Oxidoreductase</keyword>
<dbReference type="EMBL" id="LAJY01000057">
    <property type="protein sequence ID" value="KJV10700.1"/>
    <property type="molecule type" value="Genomic_DNA"/>
</dbReference>
<evidence type="ECO:0000313" key="3">
    <source>
        <dbReference type="EMBL" id="KJV10700.1"/>
    </source>
</evidence>
<dbReference type="Gene3D" id="3.40.50.720">
    <property type="entry name" value="NAD(P)-binding Rossmann-like Domain"/>
    <property type="match status" value="1"/>
</dbReference>
<dbReference type="InterPro" id="IPR002347">
    <property type="entry name" value="SDR_fam"/>
</dbReference>
<dbReference type="GO" id="GO:0016491">
    <property type="term" value="F:oxidoreductase activity"/>
    <property type="evidence" value="ECO:0007669"/>
    <property type="project" value="UniProtKB-KW"/>
</dbReference>
<dbReference type="Pfam" id="PF00106">
    <property type="entry name" value="adh_short"/>
    <property type="match status" value="1"/>
</dbReference>
<sequence length="262" mass="28062">MSARTILITGAAKRVGAGLALDLAAAGHRIIVHYNQSEAEAAEVVRQIEAGGGTAWAVQADLATRDGIEALLPRARALAGPVDGLIHNASLFEFDHLNSLDWDLFEAHQRVNLAAPAFLSRDFARQRDIESGVIIGILDQKVDNLNPDFLSYTLGKVGLKGLMRMLAMQLAPRIRVGAVAPGLTLISGRQTETSFAHAHKATPLGCGSSVADLARACRFILDTPSFTGQTITVDGGESLMGRARDVFFDLGGRLEDLPEERR</sequence>
<dbReference type="OrthoDB" id="9786360at2"/>
<dbReference type="SUPFAM" id="SSF51735">
    <property type="entry name" value="NAD(P)-binding Rossmann-fold domains"/>
    <property type="match status" value="1"/>
</dbReference>
<proteinExistence type="inferred from homology"/>
<reference evidence="3 4" key="1">
    <citation type="submission" date="2015-03" db="EMBL/GenBank/DDBJ databases">
        <title>Draft genome sequence of Elstera litoralis.</title>
        <authorList>
            <person name="Rahalkar M.C."/>
            <person name="Dhakephalkar P.K."/>
            <person name="Pore S.D."/>
            <person name="Arora P."/>
            <person name="Kapse N.G."/>
            <person name="Pandit P.S."/>
        </authorList>
    </citation>
    <scope>NUCLEOTIDE SEQUENCE [LARGE SCALE GENOMIC DNA]</scope>
    <source>
        <strain evidence="3 4">Dia-1</strain>
    </source>
</reference>
<gene>
    <name evidence="3" type="ORF">VZ95_03140</name>
</gene>
<name>A0A0F3IVD1_9PROT</name>
<comment type="caution">
    <text evidence="3">The sequence shown here is derived from an EMBL/GenBank/DDBJ whole genome shotgun (WGS) entry which is preliminary data.</text>
</comment>
<accession>A0A0F3IVD1</accession>
<dbReference type="PATRIC" id="fig|552518.3.peg.3574"/>
<dbReference type="InterPro" id="IPR036291">
    <property type="entry name" value="NAD(P)-bd_dom_sf"/>
</dbReference>
<evidence type="ECO:0008006" key="5">
    <source>
        <dbReference type="Google" id="ProtNLM"/>
    </source>
</evidence>
<comment type="similarity">
    <text evidence="1">Belongs to the short-chain dehydrogenases/reductases (SDR) family.</text>
</comment>
<dbReference type="PANTHER" id="PTHR43639:SF1">
    <property type="entry name" value="SHORT-CHAIN DEHYDROGENASE_REDUCTASE FAMILY PROTEIN"/>
    <property type="match status" value="1"/>
</dbReference>
<protein>
    <recommendedName>
        <fullName evidence="5">Short-chain dehydrogenase</fullName>
    </recommendedName>
</protein>
<dbReference type="Proteomes" id="UP000033774">
    <property type="component" value="Unassembled WGS sequence"/>
</dbReference>
<dbReference type="AlphaFoldDB" id="A0A0F3IVD1"/>
<evidence type="ECO:0000313" key="4">
    <source>
        <dbReference type="Proteomes" id="UP000033774"/>
    </source>
</evidence>
<evidence type="ECO:0000256" key="2">
    <source>
        <dbReference type="ARBA" id="ARBA00023002"/>
    </source>
</evidence>
<keyword evidence="4" id="KW-1185">Reference proteome</keyword>
<dbReference type="PANTHER" id="PTHR43639">
    <property type="entry name" value="OXIDOREDUCTASE, SHORT-CHAIN DEHYDROGENASE/REDUCTASE FAMILY (AFU_ORTHOLOGUE AFUA_5G02870)"/>
    <property type="match status" value="1"/>
</dbReference>
<dbReference type="PRINTS" id="PR00081">
    <property type="entry name" value="GDHRDH"/>
</dbReference>